<sequence>MDIHTFIRQSLHLNGMPVKEADLPYIQHVYHTIQQAQLPLQAQPDLNEEVPMTIVDPELIRHD</sequence>
<proteinExistence type="predicted"/>
<reference evidence="1" key="1">
    <citation type="submission" date="2024-05" db="EMBL/GenBank/DDBJ databases">
        <title>Alkalihalobacillus sp. strain MEB203 novel alkaliphilic bacterium from Lonar Lake, India.</title>
        <authorList>
            <person name="Joshi A."/>
            <person name="Thite S."/>
            <person name="Mengade P."/>
        </authorList>
    </citation>
    <scope>NUCLEOTIDE SEQUENCE</scope>
    <source>
        <strain evidence="1">MEB 203</strain>
    </source>
</reference>
<evidence type="ECO:0000313" key="2">
    <source>
        <dbReference type="Proteomes" id="UP001148125"/>
    </source>
</evidence>
<keyword evidence="2" id="KW-1185">Reference proteome</keyword>
<comment type="caution">
    <text evidence="1">The sequence shown here is derived from an EMBL/GenBank/DDBJ whole genome shotgun (WGS) entry which is preliminary data.</text>
</comment>
<gene>
    <name evidence="1" type="ORF">N7Z68_17065</name>
</gene>
<dbReference type="EMBL" id="JAOTPO010000013">
    <property type="protein sequence ID" value="MDE5415075.1"/>
    <property type="molecule type" value="Genomic_DNA"/>
</dbReference>
<organism evidence="1 2">
    <name type="scientific">Alkalihalobacterium chitinilyticum</name>
    <dbReference type="NCBI Taxonomy" id="2980103"/>
    <lineage>
        <taxon>Bacteria</taxon>
        <taxon>Bacillati</taxon>
        <taxon>Bacillota</taxon>
        <taxon>Bacilli</taxon>
        <taxon>Bacillales</taxon>
        <taxon>Bacillaceae</taxon>
        <taxon>Alkalihalobacterium</taxon>
    </lineage>
</organism>
<accession>A0ABT5VHY6</accession>
<dbReference type="Proteomes" id="UP001148125">
    <property type="component" value="Unassembled WGS sequence"/>
</dbReference>
<dbReference type="RefSeq" id="WP_275119683.1">
    <property type="nucleotide sequence ID" value="NZ_JAOTPO010000013.1"/>
</dbReference>
<protein>
    <submittedName>
        <fullName evidence="1">Uncharacterized protein</fullName>
    </submittedName>
</protein>
<evidence type="ECO:0000313" key="1">
    <source>
        <dbReference type="EMBL" id="MDE5415075.1"/>
    </source>
</evidence>
<name>A0ABT5VHY6_9BACI</name>